<evidence type="ECO:0000313" key="2">
    <source>
        <dbReference type="Proteomes" id="UP000255102"/>
    </source>
</evidence>
<dbReference type="EMBL" id="UGPW01000001">
    <property type="protein sequence ID" value="STY86668.1"/>
    <property type="molecule type" value="Genomic_DNA"/>
</dbReference>
<accession>A0A378PJP9</accession>
<reference evidence="1 2" key="1">
    <citation type="submission" date="2018-06" db="EMBL/GenBank/DDBJ databases">
        <authorList>
            <consortium name="Pathogen Informatics"/>
            <person name="Doyle S."/>
        </authorList>
    </citation>
    <scope>NUCLEOTIDE SEQUENCE [LARGE SCALE GENOMIC DNA]</scope>
    <source>
        <strain evidence="1 2">NCTC11227</strain>
    </source>
</reference>
<protein>
    <submittedName>
        <fullName evidence="1">Uncharacterized protein</fullName>
    </submittedName>
</protein>
<dbReference type="Proteomes" id="UP000255102">
    <property type="component" value="Unassembled WGS sequence"/>
</dbReference>
<proteinExistence type="predicted"/>
<sequence length="50" mass="5870">MIDRNISPIPLSTHIEQAVEQYLATADKDVNDIYQVFLIKYSWPSLNVRY</sequence>
<organism evidence="1 2">
    <name type="scientific">Moraxella ovis</name>
    <dbReference type="NCBI Taxonomy" id="29433"/>
    <lineage>
        <taxon>Bacteria</taxon>
        <taxon>Pseudomonadati</taxon>
        <taxon>Pseudomonadota</taxon>
        <taxon>Gammaproteobacteria</taxon>
        <taxon>Moraxellales</taxon>
        <taxon>Moraxellaceae</taxon>
        <taxon>Moraxella</taxon>
    </lineage>
</organism>
<name>A0A378PJP9_9GAMM</name>
<dbReference type="AlphaFoldDB" id="A0A378PJP9"/>
<gene>
    <name evidence="1" type="ORF">NCTC11227_00658</name>
</gene>
<evidence type="ECO:0000313" key="1">
    <source>
        <dbReference type="EMBL" id="STY86668.1"/>
    </source>
</evidence>